<keyword evidence="3" id="KW-0645">Protease</keyword>
<dbReference type="PROSITE" id="PS00135">
    <property type="entry name" value="TRYPSIN_SER"/>
    <property type="match status" value="1"/>
</dbReference>
<dbReference type="InterPro" id="IPR018114">
    <property type="entry name" value="TRYPSIN_HIS"/>
</dbReference>
<dbReference type="EMBL" id="PYYB01000001">
    <property type="protein sequence ID" value="PTL59095.1"/>
    <property type="molecule type" value="Genomic_DNA"/>
</dbReference>
<dbReference type="SMART" id="SM00020">
    <property type="entry name" value="Tryp_SPc"/>
    <property type="match status" value="1"/>
</dbReference>
<dbReference type="AlphaFoldDB" id="A0A2T4UIR3"/>
<dbReference type="InterPro" id="IPR043504">
    <property type="entry name" value="Peptidase_S1_PA_chymotrypsin"/>
</dbReference>
<feature type="region of interest" description="Disordered" evidence="4">
    <location>
        <begin position="296"/>
        <end position="322"/>
    </location>
</feature>
<sequence length="416" mass="42481">MSVSSSTTRMRTASSSLHRPCRTIPAMPVPRTLLLLAATAVVVPSASAFAVDGGAAWRVLHGSPSPVAQQPSTVAIITAGQPAYEGQFCGGSVISPRHVLTAAHCVQGERAGGLTVVSGRTRLSDEETGRRTGVAAIRIDPTWNRRTSEGDVAVLTLTRDVPVPSLLLAGPGDAPAGARAEVSGWGRTSSDPDDEGTDALRAATVTVRSTAACADAYGEELLPAVMVCAGGLGGPDSCEGDSGGPLVVTGDDGRRRQIGIVSFGADACGRSDAPGVYARVAARAAWIVRATDGAARTAGEGSGGGAGTTAPTSPLTTPAAGRGTARFGAITCPGDRCRVEVRVPPGTIADRVVVRIRREAGRRYAAVDRRVAARRVAAGRWVAQVQLPFGTVRLSAVVSSGGRRTVQPARLTVSVE</sequence>
<comment type="similarity">
    <text evidence="1">Belongs to the peptidase S1 family.</text>
</comment>
<dbReference type="GO" id="GO:0006508">
    <property type="term" value="P:proteolysis"/>
    <property type="evidence" value="ECO:0007669"/>
    <property type="project" value="UniProtKB-KW"/>
</dbReference>
<protein>
    <recommendedName>
        <fullName evidence="5">Peptidase S1 domain-containing protein</fullName>
    </recommendedName>
</protein>
<dbReference type="FunFam" id="2.40.10.10:FF:000068">
    <property type="entry name" value="transmembrane protease serine 2"/>
    <property type="match status" value="1"/>
</dbReference>
<dbReference type="PANTHER" id="PTHR24276:SF98">
    <property type="entry name" value="FI18310P1-RELATED"/>
    <property type="match status" value="1"/>
</dbReference>
<comment type="caution">
    <text evidence="6">The sequence shown here is derived from an EMBL/GenBank/DDBJ whole genome shotgun (WGS) entry which is preliminary data.</text>
</comment>
<dbReference type="InterPro" id="IPR009003">
    <property type="entry name" value="Peptidase_S1_PA"/>
</dbReference>
<dbReference type="InterPro" id="IPR001314">
    <property type="entry name" value="Peptidase_S1A"/>
</dbReference>
<name>A0A2T4UIR3_9ACTN</name>
<feature type="compositionally biased region" description="Low complexity" evidence="4">
    <location>
        <begin position="168"/>
        <end position="180"/>
    </location>
</feature>
<dbReference type="PANTHER" id="PTHR24276">
    <property type="entry name" value="POLYSERASE-RELATED"/>
    <property type="match status" value="1"/>
</dbReference>
<dbReference type="InterPro" id="IPR050430">
    <property type="entry name" value="Peptidase_S1"/>
</dbReference>
<dbReference type="Pfam" id="PF00089">
    <property type="entry name" value="Trypsin"/>
    <property type="match status" value="1"/>
</dbReference>
<evidence type="ECO:0000256" key="2">
    <source>
        <dbReference type="ARBA" id="ARBA00023157"/>
    </source>
</evidence>
<gene>
    <name evidence="6" type="ORF">C7Y72_05255</name>
</gene>
<keyword evidence="3" id="KW-0378">Hydrolase</keyword>
<proteinExistence type="inferred from homology"/>
<dbReference type="PROSITE" id="PS50240">
    <property type="entry name" value="TRYPSIN_DOM"/>
    <property type="match status" value="1"/>
</dbReference>
<dbReference type="Proteomes" id="UP000240739">
    <property type="component" value="Unassembled WGS sequence"/>
</dbReference>
<accession>A0A2T4UIR3</accession>
<dbReference type="InterPro" id="IPR033116">
    <property type="entry name" value="TRYPSIN_SER"/>
</dbReference>
<feature type="region of interest" description="Disordered" evidence="4">
    <location>
        <begin position="168"/>
        <end position="196"/>
    </location>
</feature>
<evidence type="ECO:0000313" key="6">
    <source>
        <dbReference type="EMBL" id="PTL59095.1"/>
    </source>
</evidence>
<dbReference type="InterPro" id="IPR001254">
    <property type="entry name" value="Trypsin_dom"/>
</dbReference>
<feature type="compositionally biased region" description="Low complexity" evidence="4">
    <location>
        <begin position="308"/>
        <end position="321"/>
    </location>
</feature>
<evidence type="ECO:0000256" key="1">
    <source>
        <dbReference type="ARBA" id="ARBA00007664"/>
    </source>
</evidence>
<dbReference type="SUPFAM" id="SSF50494">
    <property type="entry name" value="Trypsin-like serine proteases"/>
    <property type="match status" value="1"/>
</dbReference>
<dbReference type="PROSITE" id="PS00134">
    <property type="entry name" value="TRYPSIN_HIS"/>
    <property type="match status" value="1"/>
</dbReference>
<keyword evidence="7" id="KW-1185">Reference proteome</keyword>
<feature type="region of interest" description="Disordered" evidence="4">
    <location>
        <begin position="1"/>
        <end position="20"/>
    </location>
</feature>
<evidence type="ECO:0000313" key="7">
    <source>
        <dbReference type="Proteomes" id="UP000240739"/>
    </source>
</evidence>
<feature type="domain" description="Peptidase S1" evidence="5">
    <location>
        <begin position="59"/>
        <end position="292"/>
    </location>
</feature>
<dbReference type="CDD" id="cd00190">
    <property type="entry name" value="Tryp_SPc"/>
    <property type="match status" value="1"/>
</dbReference>
<dbReference type="Gene3D" id="2.40.10.10">
    <property type="entry name" value="Trypsin-like serine proteases"/>
    <property type="match status" value="1"/>
</dbReference>
<feature type="compositionally biased region" description="Low complexity" evidence="4">
    <location>
        <begin position="1"/>
        <end position="16"/>
    </location>
</feature>
<keyword evidence="3" id="KW-0720">Serine protease</keyword>
<evidence type="ECO:0000256" key="4">
    <source>
        <dbReference type="SAM" id="MobiDB-lite"/>
    </source>
</evidence>
<keyword evidence="2" id="KW-1015">Disulfide bond</keyword>
<organism evidence="6 7">
    <name type="scientific">Paraconexibacter algicola</name>
    <dbReference type="NCBI Taxonomy" id="2133960"/>
    <lineage>
        <taxon>Bacteria</taxon>
        <taxon>Bacillati</taxon>
        <taxon>Actinomycetota</taxon>
        <taxon>Thermoleophilia</taxon>
        <taxon>Solirubrobacterales</taxon>
        <taxon>Paraconexibacteraceae</taxon>
        <taxon>Paraconexibacter</taxon>
    </lineage>
</organism>
<dbReference type="PRINTS" id="PR00722">
    <property type="entry name" value="CHYMOTRYPSIN"/>
</dbReference>
<evidence type="ECO:0000256" key="3">
    <source>
        <dbReference type="RuleBase" id="RU363034"/>
    </source>
</evidence>
<evidence type="ECO:0000259" key="5">
    <source>
        <dbReference type="PROSITE" id="PS50240"/>
    </source>
</evidence>
<dbReference type="GO" id="GO:0004252">
    <property type="term" value="F:serine-type endopeptidase activity"/>
    <property type="evidence" value="ECO:0007669"/>
    <property type="project" value="InterPro"/>
</dbReference>
<reference evidence="6 7" key="1">
    <citation type="submission" date="2018-03" db="EMBL/GenBank/DDBJ databases">
        <title>Aquarubrobacter algicola gen. nov., sp. nov., a novel actinobacterium isolated from shallow eutrophic lake during the end of cyanobacterial harmful algal blooms.</title>
        <authorList>
            <person name="Chun S.J."/>
        </authorList>
    </citation>
    <scope>NUCLEOTIDE SEQUENCE [LARGE SCALE GENOMIC DNA]</scope>
    <source>
        <strain evidence="6 7">Seoho-28</strain>
    </source>
</reference>